<feature type="binding site" evidence="5">
    <location>
        <position position="327"/>
    </location>
    <ligand>
        <name>Zn(2+)</name>
        <dbReference type="ChEBI" id="CHEBI:29105"/>
    </ligand>
</feature>
<keyword evidence="2 5" id="KW-0819">tRNA processing</keyword>
<dbReference type="SUPFAM" id="SSF51713">
    <property type="entry name" value="tRNA-guanine transglycosylase"/>
    <property type="match status" value="1"/>
</dbReference>
<name>A0ABD1ZY14_VESSQ</name>
<dbReference type="InterPro" id="IPR002616">
    <property type="entry name" value="tRNA_ribo_trans-like"/>
</dbReference>
<dbReference type="InterPro" id="IPR028592">
    <property type="entry name" value="QTRTD1"/>
</dbReference>
<comment type="subcellular location">
    <subcellularLocation>
        <location evidence="5">Cytoplasm</location>
    </subcellularLocation>
</comment>
<feature type="binding site" evidence="5">
    <location>
        <position position="324"/>
    </location>
    <ligand>
        <name>Zn(2+)</name>
        <dbReference type="ChEBI" id="CHEBI:29105"/>
    </ligand>
</feature>
<accession>A0ABD1ZY14</accession>
<dbReference type="PANTHER" id="PTHR46064:SF1">
    <property type="entry name" value="QUEUINE TRNA-RIBOSYLTRANSFERASE ACCESSORY SUBUNIT 2"/>
    <property type="match status" value="1"/>
</dbReference>
<comment type="cofactor">
    <cofactor evidence="5">
        <name>Zn(2+)</name>
        <dbReference type="ChEBI" id="CHEBI:29105"/>
    </cofactor>
    <text evidence="5">Binds 1 zinc ion per subunit.</text>
</comment>
<dbReference type="GO" id="GO:0005737">
    <property type="term" value="C:cytoplasm"/>
    <property type="evidence" value="ECO:0007669"/>
    <property type="project" value="UniProtKB-SubCell"/>
</dbReference>
<dbReference type="InterPro" id="IPR036511">
    <property type="entry name" value="TGT-like_sf"/>
</dbReference>
<gene>
    <name evidence="7" type="ORF">V1478_016962</name>
</gene>
<keyword evidence="3 5" id="KW-0479">Metal-binding</keyword>
<dbReference type="GO" id="GO:0046872">
    <property type="term" value="F:metal ion binding"/>
    <property type="evidence" value="ECO:0007669"/>
    <property type="project" value="UniProtKB-KW"/>
</dbReference>
<dbReference type="GO" id="GO:0008479">
    <property type="term" value="F:tRNA-guanosine(34) queuine transglycosylase activity"/>
    <property type="evidence" value="ECO:0007669"/>
    <property type="project" value="UniProtKB-UniRule"/>
</dbReference>
<dbReference type="Gene3D" id="3.20.20.105">
    <property type="entry name" value="Queuine tRNA-ribosyltransferase-like"/>
    <property type="match status" value="1"/>
</dbReference>
<evidence type="ECO:0000256" key="4">
    <source>
        <dbReference type="ARBA" id="ARBA00022833"/>
    </source>
</evidence>
<evidence type="ECO:0000313" key="7">
    <source>
        <dbReference type="EMBL" id="KAL2713264.1"/>
    </source>
</evidence>
<keyword evidence="1 5" id="KW-0963">Cytoplasm</keyword>
<keyword evidence="8" id="KW-1185">Reference proteome</keyword>
<evidence type="ECO:0000259" key="6">
    <source>
        <dbReference type="Pfam" id="PF01702"/>
    </source>
</evidence>
<evidence type="ECO:0000256" key="1">
    <source>
        <dbReference type="ARBA" id="ARBA00022490"/>
    </source>
</evidence>
<comment type="caution">
    <text evidence="7">The sequence shown here is derived from an EMBL/GenBank/DDBJ whole genome shotgun (WGS) entry which is preliminary data.</text>
</comment>
<dbReference type="Pfam" id="PF01702">
    <property type="entry name" value="TGT"/>
    <property type="match status" value="1"/>
</dbReference>
<evidence type="ECO:0000256" key="3">
    <source>
        <dbReference type="ARBA" id="ARBA00022723"/>
    </source>
</evidence>
<feature type="domain" description="tRNA-guanine(15) transglycosylase-like" evidence="6">
    <location>
        <begin position="13"/>
        <end position="386"/>
    </location>
</feature>
<comment type="subunit">
    <text evidence="5">Heterodimer of a catalytic subunit and an accessory subunit.</text>
</comment>
<comment type="similarity">
    <text evidence="5">Belongs to the queuine tRNA-ribosyltransferase family. QTRT2 subfamily.</text>
</comment>
<dbReference type="NCBIfam" id="TIGR00449">
    <property type="entry name" value="tgt_general"/>
    <property type="match status" value="1"/>
</dbReference>
<dbReference type="GO" id="GO:0008033">
    <property type="term" value="P:tRNA processing"/>
    <property type="evidence" value="ECO:0007669"/>
    <property type="project" value="UniProtKB-KW"/>
</dbReference>
<feature type="binding site" evidence="5">
    <location>
        <position position="322"/>
    </location>
    <ligand>
        <name>Zn(2+)</name>
        <dbReference type="ChEBI" id="CHEBI:29105"/>
    </ligand>
</feature>
<proteinExistence type="inferred from homology"/>
<sequence>MKFILDSLTHCTPRIGILKEFERLPNTIFETPLLLIYTKRGSVPHLTKDVFKMVTKQQHLLSISLPSTLKMEDSIKESNVSFAEFVSMKEYINFLSIQDPTEVTPSGFQQADSISVWSRTGRTIFTADKYMDLVEIFEPDLYVALCDGNIHNSEKRISKATDRSKTLTEQCLKRHAASNKLKSKSILGAVEGGYNLKIREESVEYLKNKPLAGYVIDGLHDNGPDVRNIKWKQIENVIQHTIKLLPADKLRVSLGCWNPLIILELINLGIDIFDSTYPYVVTDHSEALTFLCDHDNCKNINHILKISEKRYADDFSPICQYCQCLTCKNHTRAYLHHLHVTKELLGMVLLMIHNTHHYLEFFDAVRQSIKNDSFSQFREKINSKFPKEES</sequence>
<dbReference type="InterPro" id="IPR050852">
    <property type="entry name" value="Queuine_tRNA-ribosyltrfase"/>
</dbReference>
<dbReference type="PANTHER" id="PTHR46064">
    <property type="entry name" value="QUEUINE TRNA-RIBOSYLTRANSFERASE ACCESSORY SUBUNIT 2"/>
    <property type="match status" value="1"/>
</dbReference>
<evidence type="ECO:0000313" key="8">
    <source>
        <dbReference type="Proteomes" id="UP001607302"/>
    </source>
</evidence>
<reference evidence="7 8" key="1">
    <citation type="journal article" date="2024" name="Ann. Entomol. Soc. Am.">
        <title>Genomic analyses of the southern and eastern yellowjacket wasps (Hymenoptera: Vespidae) reveal evolutionary signatures of social life.</title>
        <authorList>
            <person name="Catto M.A."/>
            <person name="Caine P.B."/>
            <person name="Orr S.E."/>
            <person name="Hunt B.G."/>
            <person name="Goodisman M.A.D."/>
        </authorList>
    </citation>
    <scope>NUCLEOTIDE SEQUENCE [LARGE SCALE GENOMIC DNA]</scope>
    <source>
        <strain evidence="7">233</strain>
        <tissue evidence="7">Head and thorax</tissue>
    </source>
</reference>
<evidence type="ECO:0000256" key="5">
    <source>
        <dbReference type="HAMAP-Rule" id="MF_03043"/>
    </source>
</evidence>
<dbReference type="EMBL" id="JAUDFV010000158">
    <property type="protein sequence ID" value="KAL2713264.1"/>
    <property type="molecule type" value="Genomic_DNA"/>
</dbReference>
<keyword evidence="4 5" id="KW-0862">Zinc</keyword>
<comment type="function">
    <text evidence="5">Non-catalytic subunit of the queuine tRNA-ribosyltransferase (TGT) that catalyzes the base-exchange of a guanine (G) residue with queuine (Q) at position 34 (anticodon wobble position) in tRNAs with GU(N) anticodons (tRNA-Asp, -Asn, -His and -Tyr), resulting in the hypermodified nucleoside queuosine (7-(((4,5-cis-dihydroxy-2-cyclopenten-1-yl)amino)methyl)-7-deazaguanosine).</text>
</comment>
<dbReference type="HAMAP" id="MF_03043">
    <property type="entry name" value="QTRT2"/>
    <property type="match status" value="1"/>
</dbReference>
<protein>
    <recommendedName>
        <fullName evidence="5">Queuine tRNA-ribosyltransferase accessory subunit 2</fullName>
    </recommendedName>
    <alternativeName>
        <fullName evidence="5">Queuine tRNA-ribosyltransferase domain-containing protein 1</fullName>
    </alternativeName>
</protein>
<dbReference type="AlphaFoldDB" id="A0ABD1ZY14"/>
<organism evidence="7 8">
    <name type="scientific">Vespula squamosa</name>
    <name type="common">Southern yellow jacket</name>
    <name type="synonym">Wasp</name>
    <dbReference type="NCBI Taxonomy" id="30214"/>
    <lineage>
        <taxon>Eukaryota</taxon>
        <taxon>Metazoa</taxon>
        <taxon>Ecdysozoa</taxon>
        <taxon>Arthropoda</taxon>
        <taxon>Hexapoda</taxon>
        <taxon>Insecta</taxon>
        <taxon>Pterygota</taxon>
        <taxon>Neoptera</taxon>
        <taxon>Endopterygota</taxon>
        <taxon>Hymenoptera</taxon>
        <taxon>Apocrita</taxon>
        <taxon>Aculeata</taxon>
        <taxon>Vespoidea</taxon>
        <taxon>Vespidae</taxon>
        <taxon>Vespinae</taxon>
        <taxon>Vespula</taxon>
    </lineage>
</organism>
<feature type="binding site" evidence="5">
    <location>
        <position position="353"/>
    </location>
    <ligand>
        <name>Zn(2+)</name>
        <dbReference type="ChEBI" id="CHEBI:29105"/>
    </ligand>
</feature>
<evidence type="ECO:0000256" key="2">
    <source>
        <dbReference type="ARBA" id="ARBA00022694"/>
    </source>
</evidence>
<dbReference type="Proteomes" id="UP001607302">
    <property type="component" value="Unassembled WGS sequence"/>
</dbReference>